<protein>
    <recommendedName>
        <fullName evidence="2">diguanylate cyclase</fullName>
        <ecNumber evidence="2">2.7.7.65</ecNumber>
    </recommendedName>
</protein>
<dbReference type="SUPFAM" id="SSF55073">
    <property type="entry name" value="Nucleotide cyclase"/>
    <property type="match status" value="1"/>
</dbReference>
<evidence type="ECO:0000256" key="4">
    <source>
        <dbReference type="ARBA" id="ARBA00022692"/>
    </source>
</evidence>
<dbReference type="Proteomes" id="UP000177515">
    <property type="component" value="Chromosome 2"/>
</dbReference>
<dbReference type="PANTHER" id="PTHR45138">
    <property type="entry name" value="REGULATORY COMPONENTS OF SENSORY TRANSDUCTION SYSTEM"/>
    <property type="match status" value="1"/>
</dbReference>
<keyword evidence="4" id="KW-0812">Transmembrane</keyword>
<feature type="region of interest" description="Disordered" evidence="8">
    <location>
        <begin position="514"/>
        <end position="538"/>
    </location>
</feature>
<keyword evidence="5" id="KW-1133">Transmembrane helix</keyword>
<dbReference type="Gene3D" id="3.30.450.20">
    <property type="entry name" value="PAS domain"/>
    <property type="match status" value="1"/>
</dbReference>
<evidence type="ECO:0000256" key="6">
    <source>
        <dbReference type="ARBA" id="ARBA00023136"/>
    </source>
</evidence>
<keyword evidence="11" id="KW-1185">Reference proteome</keyword>
<evidence type="ECO:0000256" key="5">
    <source>
        <dbReference type="ARBA" id="ARBA00022989"/>
    </source>
</evidence>
<dbReference type="EC" id="2.7.7.65" evidence="2"/>
<evidence type="ECO:0000313" key="10">
    <source>
        <dbReference type="EMBL" id="AOZ10517.1"/>
    </source>
</evidence>
<evidence type="ECO:0000256" key="2">
    <source>
        <dbReference type="ARBA" id="ARBA00012528"/>
    </source>
</evidence>
<dbReference type="InterPro" id="IPR043128">
    <property type="entry name" value="Rev_trsase/Diguanyl_cyclase"/>
</dbReference>
<dbReference type="InterPro" id="IPR029151">
    <property type="entry name" value="Sensor-like_sf"/>
</dbReference>
<dbReference type="InterPro" id="IPR033479">
    <property type="entry name" value="dCache_1"/>
</dbReference>
<organism evidence="10 11">
    <name type="scientific">Cupriavidus malaysiensis</name>
    <dbReference type="NCBI Taxonomy" id="367825"/>
    <lineage>
        <taxon>Bacteria</taxon>
        <taxon>Pseudomonadati</taxon>
        <taxon>Pseudomonadota</taxon>
        <taxon>Betaproteobacteria</taxon>
        <taxon>Burkholderiales</taxon>
        <taxon>Burkholderiaceae</taxon>
        <taxon>Cupriavidus</taxon>
    </lineage>
</organism>
<accession>A0A1D9IEI9</accession>
<dbReference type="Pfam" id="PF00990">
    <property type="entry name" value="GGDEF"/>
    <property type="match status" value="1"/>
</dbReference>
<evidence type="ECO:0000313" key="11">
    <source>
        <dbReference type="Proteomes" id="UP000177515"/>
    </source>
</evidence>
<dbReference type="SUPFAM" id="SSF103190">
    <property type="entry name" value="Sensory domain-like"/>
    <property type="match status" value="2"/>
</dbReference>
<dbReference type="Pfam" id="PF02743">
    <property type="entry name" value="dCache_1"/>
    <property type="match status" value="1"/>
</dbReference>
<dbReference type="InterPro" id="IPR050469">
    <property type="entry name" value="Diguanylate_Cyclase"/>
</dbReference>
<dbReference type="PANTHER" id="PTHR45138:SF9">
    <property type="entry name" value="DIGUANYLATE CYCLASE DGCM-RELATED"/>
    <property type="match status" value="1"/>
</dbReference>
<keyword evidence="6" id="KW-0472">Membrane</keyword>
<proteinExistence type="predicted"/>
<sequence>MLRSLYRRLGLGHLVLALAVFSLLAAFANTFYSAYRVQREILLTNALEANRVYAAKLADSTSNFVRSAQQQLAVSASLLGARPFGRQALEDEAWRLLHQTDSFNSVLIVDARGTVLAVMPTTLNLAGKQLDSEGARAALDARQPRITQAYVSAAGNLVVNISQPILGKDGRYLGYVAGSIYLREKGILHALLGEHYYRDGSYLYVVDRAGRILYHPDSGRIGKVARDNPIVADVIAGKAGTRRIANSRNIDMLAGFAPVPVAGWGIVAQRPVAATLAEMDRLTLAVLRDTVPLVIASLLAAWYLAGLIAKPLRQLAQATGEKDTAATLRSIQGIRAWYFEARQLKQAVLEGLATLQAQIGALNEAAVTDPMTGLRNRRALSAQLRNWGAAAQPFAVIAIDVDRFKRVNDTYGHEAGDKVICHIARLMRECSRQGDFLCRAGGEEFLMLLPGCGAAEAMLIAERLRQRTAATPAPGVCAVTVSLGVASWPESHGSMERVLALADAALYAAKEQGRNRTVADASLDLPDAPRPPAPRSAG</sequence>
<dbReference type="Gene3D" id="3.30.70.270">
    <property type="match status" value="1"/>
</dbReference>
<keyword evidence="3" id="KW-1003">Cell membrane</keyword>
<evidence type="ECO:0000256" key="1">
    <source>
        <dbReference type="ARBA" id="ARBA00004651"/>
    </source>
</evidence>
<gene>
    <name evidence="10" type="ORF">BKK80_33700</name>
</gene>
<name>A0A1D9IEI9_9BURK</name>
<dbReference type="InterPro" id="IPR000160">
    <property type="entry name" value="GGDEF_dom"/>
</dbReference>
<dbReference type="SMART" id="SM00267">
    <property type="entry name" value="GGDEF"/>
    <property type="match status" value="1"/>
</dbReference>
<dbReference type="InterPro" id="IPR029787">
    <property type="entry name" value="Nucleotide_cyclase"/>
</dbReference>
<dbReference type="CDD" id="cd18774">
    <property type="entry name" value="PDC2_HK_sensor"/>
    <property type="match status" value="1"/>
</dbReference>
<reference evidence="10 11" key="1">
    <citation type="submission" date="2016-10" db="EMBL/GenBank/DDBJ databases">
        <title>Complete genome sequences of three Cupriavidus strains isolated from various Malaysian environments.</title>
        <authorList>
            <person name="Abdullah A.A.-A."/>
            <person name="Shafie N.A.H."/>
            <person name="Lau N.S."/>
        </authorList>
    </citation>
    <scope>NUCLEOTIDE SEQUENCE [LARGE SCALE GENOMIC DNA]</scope>
    <source>
        <strain evidence="10 11">USMAA1020</strain>
    </source>
</reference>
<evidence type="ECO:0000259" key="9">
    <source>
        <dbReference type="PROSITE" id="PS50887"/>
    </source>
</evidence>
<comment type="subcellular location">
    <subcellularLocation>
        <location evidence="1">Cell membrane</location>
        <topology evidence="1">Multi-pass membrane protein</topology>
    </subcellularLocation>
</comment>
<evidence type="ECO:0000256" key="3">
    <source>
        <dbReference type="ARBA" id="ARBA00022475"/>
    </source>
</evidence>
<dbReference type="PROSITE" id="PS50887">
    <property type="entry name" value="GGDEF"/>
    <property type="match status" value="1"/>
</dbReference>
<dbReference type="EMBL" id="CP017755">
    <property type="protein sequence ID" value="AOZ10517.1"/>
    <property type="molecule type" value="Genomic_DNA"/>
</dbReference>
<comment type="catalytic activity">
    <reaction evidence="7">
        <text>2 GTP = 3',3'-c-di-GMP + 2 diphosphate</text>
        <dbReference type="Rhea" id="RHEA:24898"/>
        <dbReference type="ChEBI" id="CHEBI:33019"/>
        <dbReference type="ChEBI" id="CHEBI:37565"/>
        <dbReference type="ChEBI" id="CHEBI:58805"/>
        <dbReference type="EC" id="2.7.7.65"/>
    </reaction>
</comment>
<feature type="domain" description="GGDEF" evidence="9">
    <location>
        <begin position="392"/>
        <end position="522"/>
    </location>
</feature>
<dbReference type="CDD" id="cd18773">
    <property type="entry name" value="PDC1_HK_sensor"/>
    <property type="match status" value="1"/>
</dbReference>
<dbReference type="NCBIfam" id="TIGR00254">
    <property type="entry name" value="GGDEF"/>
    <property type="match status" value="1"/>
</dbReference>
<feature type="compositionally biased region" description="Pro residues" evidence="8">
    <location>
        <begin position="528"/>
        <end position="538"/>
    </location>
</feature>
<evidence type="ECO:0000256" key="7">
    <source>
        <dbReference type="ARBA" id="ARBA00034247"/>
    </source>
</evidence>
<dbReference type="CDD" id="cd01949">
    <property type="entry name" value="GGDEF"/>
    <property type="match status" value="1"/>
</dbReference>
<evidence type="ECO:0000256" key="8">
    <source>
        <dbReference type="SAM" id="MobiDB-lite"/>
    </source>
</evidence>